<evidence type="ECO:0000313" key="11">
    <source>
        <dbReference type="EMBL" id="MDY0883811.1"/>
    </source>
</evidence>
<evidence type="ECO:0000259" key="10">
    <source>
        <dbReference type="PROSITE" id="PS50206"/>
    </source>
</evidence>
<dbReference type="InterPro" id="IPR051793">
    <property type="entry name" value="NADH:flavin_oxidoreductase"/>
</dbReference>
<keyword evidence="7" id="KW-0560">Oxidoreductase</keyword>
<evidence type="ECO:0000256" key="3">
    <source>
        <dbReference type="ARBA" id="ARBA00011048"/>
    </source>
</evidence>
<organism evidence="11 12">
    <name type="scientific">Dongia soli</name>
    <dbReference type="NCBI Taxonomy" id="600628"/>
    <lineage>
        <taxon>Bacteria</taxon>
        <taxon>Pseudomonadati</taxon>
        <taxon>Pseudomonadota</taxon>
        <taxon>Alphaproteobacteria</taxon>
        <taxon>Rhodospirillales</taxon>
        <taxon>Dongiaceae</taxon>
        <taxon>Dongia</taxon>
    </lineage>
</organism>
<dbReference type="InterPro" id="IPR001763">
    <property type="entry name" value="Rhodanese-like_dom"/>
</dbReference>
<dbReference type="Gene3D" id="3.40.50.720">
    <property type="entry name" value="NAD(P)-binding Rossmann-like Domain"/>
    <property type="match status" value="1"/>
</dbReference>
<evidence type="ECO:0000313" key="12">
    <source>
        <dbReference type="Proteomes" id="UP001279642"/>
    </source>
</evidence>
<dbReference type="PANTHER" id="PTHR42917">
    <property type="entry name" value="2,4-DIENOYL-COA REDUCTASE"/>
    <property type="match status" value="1"/>
</dbReference>
<dbReference type="PANTHER" id="PTHR42917:SF2">
    <property type="entry name" value="2,4-DIENOYL-COA REDUCTASE [(2E)-ENOYL-COA-PRODUCING]"/>
    <property type="match status" value="1"/>
</dbReference>
<dbReference type="Pfam" id="PF07992">
    <property type="entry name" value="Pyr_redox_2"/>
    <property type="match status" value="1"/>
</dbReference>
<name>A0ABU5ECA8_9PROT</name>
<evidence type="ECO:0000256" key="2">
    <source>
        <dbReference type="ARBA" id="ARBA00001966"/>
    </source>
</evidence>
<dbReference type="PROSITE" id="PS50206">
    <property type="entry name" value="RHODANESE_3"/>
    <property type="match status" value="1"/>
</dbReference>
<dbReference type="Gene3D" id="3.20.20.70">
    <property type="entry name" value="Aldolase class I"/>
    <property type="match status" value="1"/>
</dbReference>
<proteinExistence type="inferred from homology"/>
<keyword evidence="12" id="KW-1185">Reference proteome</keyword>
<keyword evidence="4" id="KW-0285">Flavoprotein</keyword>
<dbReference type="InterPro" id="IPR023753">
    <property type="entry name" value="FAD/NAD-binding_dom"/>
</dbReference>
<dbReference type="InterPro" id="IPR001155">
    <property type="entry name" value="OxRdtase_FMN_N"/>
</dbReference>
<keyword evidence="5" id="KW-0288">FMN</keyword>
<dbReference type="PRINTS" id="PR00411">
    <property type="entry name" value="PNDRDTASEI"/>
</dbReference>
<keyword evidence="9" id="KW-0411">Iron-sulfur</keyword>
<evidence type="ECO:0000256" key="7">
    <source>
        <dbReference type="ARBA" id="ARBA00023002"/>
    </source>
</evidence>
<keyword evidence="6" id="KW-0479">Metal-binding</keyword>
<evidence type="ECO:0000256" key="9">
    <source>
        <dbReference type="ARBA" id="ARBA00023014"/>
    </source>
</evidence>
<comment type="caution">
    <text evidence="11">The sequence shown here is derived from an EMBL/GenBank/DDBJ whole genome shotgun (WGS) entry which is preliminary data.</text>
</comment>
<dbReference type="PRINTS" id="PR00368">
    <property type="entry name" value="FADPNR"/>
</dbReference>
<dbReference type="InterPro" id="IPR036188">
    <property type="entry name" value="FAD/NAD-bd_sf"/>
</dbReference>
<gene>
    <name evidence="11" type="ORF">SMD27_13240</name>
</gene>
<evidence type="ECO:0000256" key="6">
    <source>
        <dbReference type="ARBA" id="ARBA00022723"/>
    </source>
</evidence>
<dbReference type="Gene3D" id="3.50.50.60">
    <property type="entry name" value="FAD/NAD(P)-binding domain"/>
    <property type="match status" value="1"/>
</dbReference>
<dbReference type="SUPFAM" id="SSF51395">
    <property type="entry name" value="FMN-linked oxidoreductases"/>
    <property type="match status" value="1"/>
</dbReference>
<dbReference type="RefSeq" id="WP_320508878.1">
    <property type="nucleotide sequence ID" value="NZ_JAXCLW010000003.1"/>
</dbReference>
<evidence type="ECO:0000256" key="5">
    <source>
        <dbReference type="ARBA" id="ARBA00022643"/>
    </source>
</evidence>
<dbReference type="Pfam" id="PF00724">
    <property type="entry name" value="Oxidored_FMN"/>
    <property type="match status" value="1"/>
</dbReference>
<protein>
    <submittedName>
        <fullName evidence="11">FAD-dependent oxidoreductase</fullName>
    </submittedName>
</protein>
<comment type="similarity">
    <text evidence="3">In the N-terminal section; belongs to the NADH:flavin oxidoreductase/NADH oxidase family.</text>
</comment>
<dbReference type="Proteomes" id="UP001279642">
    <property type="component" value="Unassembled WGS sequence"/>
</dbReference>
<comment type="cofactor">
    <cofactor evidence="2">
        <name>[4Fe-4S] cluster</name>
        <dbReference type="ChEBI" id="CHEBI:49883"/>
    </cofactor>
</comment>
<reference evidence="11 12" key="1">
    <citation type="journal article" date="2016" name="Antonie Van Leeuwenhoek">
        <title>Dongia soli sp. nov., isolated from soil from Dokdo, Korea.</title>
        <authorList>
            <person name="Kim D.U."/>
            <person name="Lee H."/>
            <person name="Kim H."/>
            <person name="Kim S.G."/>
            <person name="Ka J.O."/>
        </authorList>
    </citation>
    <scope>NUCLEOTIDE SEQUENCE [LARGE SCALE GENOMIC DNA]</scope>
    <source>
        <strain evidence="11 12">D78</strain>
    </source>
</reference>
<feature type="domain" description="Rhodanese" evidence="10">
    <location>
        <begin position="519"/>
        <end position="546"/>
    </location>
</feature>
<dbReference type="InterPro" id="IPR013785">
    <property type="entry name" value="Aldolase_TIM"/>
</dbReference>
<accession>A0ABU5ECA8</accession>
<evidence type="ECO:0000256" key="4">
    <source>
        <dbReference type="ARBA" id="ARBA00022630"/>
    </source>
</evidence>
<evidence type="ECO:0000256" key="8">
    <source>
        <dbReference type="ARBA" id="ARBA00023004"/>
    </source>
</evidence>
<dbReference type="EMBL" id="JAXCLW010000003">
    <property type="protein sequence ID" value="MDY0883811.1"/>
    <property type="molecule type" value="Genomic_DNA"/>
</dbReference>
<dbReference type="SUPFAM" id="SSF51905">
    <property type="entry name" value="FAD/NAD(P)-binding domain"/>
    <property type="match status" value="1"/>
</dbReference>
<sequence length="661" mass="73165">MKADHAKLFQPLTIRHKTLKNRITFGAHTANMSIDGLPSERHLGYYRERARGGAGMIVVEPVPVHQTAVLTGRQFRAGDDAVIPHFRKITDTVHEYGTVIIGQMFHVGAHGDWDNSFEASWSPSGLPSMHDSDVSHAMTEAEIETTIDCFVAQALRAKASGFDGIEMMAAYNALIEQFWSPYSNRRDDKYGGSFANRMRFSETLLTRMRKAVGEDFIIGMAISVDDSQPDIMSIEMHQEVAAWHDERGLYDYVSCGTGGYYDFPRIIPTFLYEDKLGAQYAEKIRQVVKHVKVQAESHIRTPDNAAYIVSSGQADMVSIVRGQIADPHWANKAKDDRAEDIRPCISCNQMCWGRRSRDYWISCLVNPSSGREFQWEGDTFKPAEQPKKVLVIGGGPAGLEAARVAAERGHSVTLAEATDKLGGQFRLAGMQPRRQQILDLIDWYERQLQQHQVQIRYNSLMEADEIGDFAADAVIVATGSLPSATGFQRALPMVAQMPGIDRGNVWSAEDVMRREAKLGKRVIVIDEGSNWRGCGTAWHLAEKGHEVIMVTPATYIGQEIQRTSADWPLRSRLKKMGVVFRTEAVVSEWHGNGATITSILDNEAERIAADSLVLALANEANTALTDALRAGGIAHQVIGDSLAPRHAPAAILEGRRLGLAV</sequence>
<comment type="cofactor">
    <cofactor evidence="1">
        <name>FMN</name>
        <dbReference type="ChEBI" id="CHEBI:58210"/>
    </cofactor>
</comment>
<evidence type="ECO:0000256" key="1">
    <source>
        <dbReference type="ARBA" id="ARBA00001917"/>
    </source>
</evidence>
<keyword evidence="8" id="KW-0408">Iron</keyword>